<sequence>MNGTGWMASTSWTLLKAAVALCLAASAASAAPSPYAPGSIAPTPDQPALDRALAAFYGQWKSIYLREGCGEGRVLVRTDGDGKPTYGGSAKTTITVSEAHGYGMLATVMMADFDPDAQRLFDGMVLYFHDHPANSDPGLMAWNQVEDCSNAGKDVGGSNSATDGDLDIAYALLLAESRWGNGGAYDYGAEARRVIAAILAHEVRQPGDILLIGDWAKAADETTYAATTRSSDFMQSHFAAFAERTADKRWLDLRDTIYGIIDTVGHKYSRRTGLMPDFIVGLPEHPKPAPAGFLEGDYDGGFSWNAARYPWRVGLDFLLTGDERARKALRPLNAWARQTTKGKPERFADTYRLDGKPAPDAGHGGMAFVSMLAVSAMIDKDNEDWLDALWAAMDSRPATAEDYFGNTLKLMAMITVTGHWAKP</sequence>
<keyword evidence="6 9" id="KW-0326">Glycosidase</keyword>
<evidence type="ECO:0000256" key="1">
    <source>
        <dbReference type="ARBA" id="ARBA00000966"/>
    </source>
</evidence>
<gene>
    <name evidence="11" type="ORF">RNA01_02080</name>
</gene>
<dbReference type="PRINTS" id="PR00735">
    <property type="entry name" value="GLHYDRLASE8"/>
</dbReference>
<keyword evidence="7 9" id="KW-0624">Polysaccharide degradation</keyword>
<evidence type="ECO:0000313" key="12">
    <source>
        <dbReference type="Proteomes" id="UP000321717"/>
    </source>
</evidence>
<dbReference type="PROSITE" id="PS00812">
    <property type="entry name" value="GLYCOSYL_HYDROL_F8"/>
    <property type="match status" value="1"/>
</dbReference>
<dbReference type="Proteomes" id="UP000321717">
    <property type="component" value="Unassembled WGS sequence"/>
</dbReference>
<feature type="signal peptide" evidence="10">
    <location>
        <begin position="1"/>
        <end position="30"/>
    </location>
</feature>
<name>A0A512HCV5_9HYPH</name>
<dbReference type="InterPro" id="IPR008928">
    <property type="entry name" value="6-hairpin_glycosidase_sf"/>
</dbReference>
<comment type="catalytic activity">
    <reaction evidence="1">
        <text>Endohydrolysis of (1-&gt;4)-beta-D-glucosidic linkages in cellulose, lichenin and cereal beta-D-glucans.</text>
        <dbReference type="EC" id="3.2.1.4"/>
    </reaction>
</comment>
<keyword evidence="7 9" id="KW-0119">Carbohydrate metabolism</keyword>
<dbReference type="InterPro" id="IPR012341">
    <property type="entry name" value="6hp_glycosidase-like_sf"/>
</dbReference>
<dbReference type="GO" id="GO:0030245">
    <property type="term" value="P:cellulose catabolic process"/>
    <property type="evidence" value="ECO:0007669"/>
    <property type="project" value="UniProtKB-KW"/>
</dbReference>
<evidence type="ECO:0000256" key="4">
    <source>
        <dbReference type="ARBA" id="ARBA00022801"/>
    </source>
</evidence>
<evidence type="ECO:0000256" key="8">
    <source>
        <dbReference type="PROSITE-ProRule" id="PRU10058"/>
    </source>
</evidence>
<evidence type="ECO:0000313" key="11">
    <source>
        <dbReference type="EMBL" id="GEO83276.1"/>
    </source>
</evidence>
<dbReference type="Gene3D" id="1.50.10.10">
    <property type="match status" value="1"/>
</dbReference>
<evidence type="ECO:0000256" key="10">
    <source>
        <dbReference type="SAM" id="SignalP"/>
    </source>
</evidence>
<feature type="chain" id="PRO_5021901469" description="Glucanase" evidence="10">
    <location>
        <begin position="31"/>
        <end position="423"/>
    </location>
</feature>
<evidence type="ECO:0000256" key="2">
    <source>
        <dbReference type="ARBA" id="ARBA00009209"/>
    </source>
</evidence>
<dbReference type="EC" id="3.2.1.-" evidence="9"/>
<evidence type="ECO:0000256" key="6">
    <source>
        <dbReference type="ARBA" id="ARBA00023295"/>
    </source>
</evidence>
<protein>
    <recommendedName>
        <fullName evidence="9">Glucanase</fullName>
        <ecNumber evidence="9">3.2.1.-</ecNumber>
    </recommendedName>
</protein>
<comment type="caution">
    <text evidence="11">The sequence shown here is derived from an EMBL/GenBank/DDBJ whole genome shotgun (WGS) entry which is preliminary data.</text>
</comment>
<dbReference type="InterPro" id="IPR019834">
    <property type="entry name" value="Glyco_hydro_8_CS"/>
</dbReference>
<evidence type="ECO:0000256" key="5">
    <source>
        <dbReference type="ARBA" id="ARBA00023001"/>
    </source>
</evidence>
<dbReference type="GO" id="GO:0008810">
    <property type="term" value="F:cellulase activity"/>
    <property type="evidence" value="ECO:0007669"/>
    <property type="project" value="UniProtKB-EC"/>
</dbReference>
<accession>A0A512HCV5</accession>
<dbReference type="EMBL" id="BJZP01000001">
    <property type="protein sequence ID" value="GEO83276.1"/>
    <property type="molecule type" value="Genomic_DNA"/>
</dbReference>
<dbReference type="InterPro" id="IPR002037">
    <property type="entry name" value="Glyco_hydro_8"/>
</dbReference>
<dbReference type="Pfam" id="PF01270">
    <property type="entry name" value="Glyco_hydro_8"/>
    <property type="match status" value="1"/>
</dbReference>
<keyword evidence="12" id="KW-1185">Reference proteome</keyword>
<evidence type="ECO:0000256" key="3">
    <source>
        <dbReference type="ARBA" id="ARBA00022729"/>
    </source>
</evidence>
<dbReference type="SUPFAM" id="SSF48208">
    <property type="entry name" value="Six-hairpin glycosidases"/>
    <property type="match status" value="1"/>
</dbReference>
<comment type="similarity">
    <text evidence="2 9">Belongs to the glycosyl hydrolase 8 (cellulase D) family.</text>
</comment>
<evidence type="ECO:0000256" key="9">
    <source>
        <dbReference type="RuleBase" id="RU361167"/>
    </source>
</evidence>
<dbReference type="AlphaFoldDB" id="A0A512HCV5"/>
<evidence type="ECO:0000256" key="7">
    <source>
        <dbReference type="ARBA" id="ARBA00023326"/>
    </source>
</evidence>
<proteinExistence type="inferred from homology"/>
<keyword evidence="4 9" id="KW-0378">Hydrolase</keyword>
<keyword evidence="5" id="KW-0136">Cellulose degradation</keyword>
<feature type="active site" description="Nucleophile" evidence="8">
    <location>
        <position position="163"/>
    </location>
</feature>
<keyword evidence="3 10" id="KW-0732">Signal</keyword>
<organism evidence="11 12">
    <name type="scientific">Ciceribacter naphthalenivorans</name>
    <dbReference type="NCBI Taxonomy" id="1118451"/>
    <lineage>
        <taxon>Bacteria</taxon>
        <taxon>Pseudomonadati</taxon>
        <taxon>Pseudomonadota</taxon>
        <taxon>Alphaproteobacteria</taxon>
        <taxon>Hyphomicrobiales</taxon>
        <taxon>Rhizobiaceae</taxon>
        <taxon>Ciceribacter</taxon>
    </lineage>
</organism>
<reference evidence="11 12" key="1">
    <citation type="submission" date="2019-07" db="EMBL/GenBank/DDBJ databases">
        <title>Whole genome shotgun sequence of Rhizobium naphthalenivorans NBRC 107585.</title>
        <authorList>
            <person name="Hosoyama A."/>
            <person name="Uohara A."/>
            <person name="Ohji S."/>
            <person name="Ichikawa N."/>
        </authorList>
    </citation>
    <scope>NUCLEOTIDE SEQUENCE [LARGE SCALE GENOMIC DNA]</scope>
    <source>
        <strain evidence="11 12">NBRC 107585</strain>
    </source>
</reference>